<feature type="region of interest" description="Disordered" evidence="1">
    <location>
        <begin position="284"/>
        <end position="314"/>
    </location>
</feature>
<evidence type="ECO:0000313" key="2">
    <source>
        <dbReference type="EMBL" id="PNC57612.1"/>
    </source>
</evidence>
<name>A0AAP8NMX8_9BACT</name>
<organism evidence="2 3">
    <name type="scientific">Akkermansia muciniphila</name>
    <dbReference type="NCBI Taxonomy" id="239935"/>
    <lineage>
        <taxon>Bacteria</taxon>
        <taxon>Pseudomonadati</taxon>
        <taxon>Verrucomicrobiota</taxon>
        <taxon>Verrucomicrobiia</taxon>
        <taxon>Verrucomicrobiales</taxon>
        <taxon>Akkermansiaceae</taxon>
        <taxon>Akkermansia</taxon>
    </lineage>
</organism>
<evidence type="ECO:0000313" key="3">
    <source>
        <dbReference type="Proteomes" id="UP000235914"/>
    </source>
</evidence>
<protein>
    <submittedName>
        <fullName evidence="2">Uncharacterized protein</fullName>
    </submittedName>
</protein>
<proteinExistence type="predicted"/>
<feature type="compositionally biased region" description="Acidic residues" evidence="1">
    <location>
        <begin position="301"/>
        <end position="314"/>
    </location>
</feature>
<evidence type="ECO:0000256" key="1">
    <source>
        <dbReference type="SAM" id="MobiDB-lite"/>
    </source>
</evidence>
<accession>A0AAP8NMX8</accession>
<comment type="caution">
    <text evidence="2">The sequence shown here is derived from an EMBL/GenBank/DDBJ whole genome shotgun (WGS) entry which is preliminary data.</text>
</comment>
<gene>
    <name evidence="2" type="ORF">CXU09_00595</name>
</gene>
<sequence>MNIPRNAVMEGNDVAALNWTIVSQAAIATLEEELASISRFSLDVSGEFKTDGDSVKVEVIDGAGEALKNTEDWNQSELKTSSVSVTLNRYSRPAGLSYKERKSGVQLANKVQTLVRTVAKAFWKDLMAAIADSGAEVVNIGPRAGFKPEMMADVIWPSMTNGADAVYLDRMYYSRLIPTNALALNLADGAYSIPGGIHYVEGVNVLAGNAGVGFATRPDALAVAVRLPNIDPKLNLETQVVESPKLGISLLLKCWPDQGTETVYISAELLAGVAVGNKNHLRQLSGAAPETEAEGGSVEDGGGEETGPTEEEGA</sequence>
<dbReference type="EMBL" id="PJKN01000001">
    <property type="protein sequence ID" value="PNC57612.1"/>
    <property type="molecule type" value="Genomic_DNA"/>
</dbReference>
<reference evidence="2 3" key="1">
    <citation type="journal article" date="2017" name="BMC Genomics">
        <title>Genome sequencing of 39 Akkermansia muciniphila isolates reveals its population structure, genomic and functional diverisity, and global distribution in mammalian gut microbiotas.</title>
        <authorList>
            <person name="Guo X."/>
            <person name="Li S."/>
            <person name="Zhang J."/>
            <person name="Wu F."/>
            <person name="Li X."/>
            <person name="Wu D."/>
            <person name="Zhang M."/>
            <person name="Ou Z."/>
            <person name="Jie Z."/>
            <person name="Yan Q."/>
            <person name="Li P."/>
            <person name="Yi J."/>
            <person name="Peng Y."/>
        </authorList>
    </citation>
    <scope>NUCLEOTIDE SEQUENCE [LARGE SCALE GENOMIC DNA]</scope>
    <source>
        <strain evidence="2 3">GP43</strain>
    </source>
</reference>
<dbReference type="Proteomes" id="UP000235914">
    <property type="component" value="Unassembled WGS sequence"/>
</dbReference>
<dbReference type="AlphaFoldDB" id="A0AAP8NMX8"/>